<dbReference type="EMBL" id="AAVT01000001">
    <property type="protein sequence ID" value="EAW32801.1"/>
    <property type="molecule type" value="Genomic_DNA"/>
</dbReference>
<comment type="caution">
    <text evidence="1">The sequence shown here is derived from an EMBL/GenBank/DDBJ whole genome shotgun (WGS) entry which is preliminary data.</text>
</comment>
<proteinExistence type="predicted"/>
<protein>
    <submittedName>
        <fullName evidence="1">Uncharacterized protein</fullName>
    </submittedName>
</protein>
<gene>
    <name evidence="1" type="ORF">GP2143_16136</name>
</gene>
<evidence type="ECO:0000313" key="1">
    <source>
        <dbReference type="EMBL" id="EAW32801.1"/>
    </source>
</evidence>
<sequence length="45" mass="4641">MFRNNATPLRSPAMAIDVCTLLGEKTQGQRAGLGLGVAVKVKGIG</sequence>
<keyword evidence="2" id="KW-1185">Reference proteome</keyword>
<accession>A0Y9J7</accession>
<reference evidence="1 2" key="1">
    <citation type="journal article" date="2010" name="J. Bacteriol.">
        <title>Genome sequence of the oligotrophic marine Gammaproteobacterium HTCC2143, isolated from the Oregon Coast.</title>
        <authorList>
            <person name="Oh H.M."/>
            <person name="Kang I."/>
            <person name="Ferriera S."/>
            <person name="Giovannoni S.J."/>
            <person name="Cho J.C."/>
        </authorList>
    </citation>
    <scope>NUCLEOTIDE SEQUENCE [LARGE SCALE GENOMIC DNA]</scope>
    <source>
        <strain evidence="1 2">HTCC2143</strain>
    </source>
</reference>
<organism evidence="1 2">
    <name type="scientific">marine gamma proteobacterium HTCC2143</name>
    <dbReference type="NCBI Taxonomy" id="247633"/>
    <lineage>
        <taxon>Bacteria</taxon>
        <taxon>Pseudomonadati</taxon>
        <taxon>Pseudomonadota</taxon>
        <taxon>Gammaproteobacteria</taxon>
        <taxon>Cellvibrionales</taxon>
        <taxon>Spongiibacteraceae</taxon>
        <taxon>BD1-7 clade</taxon>
    </lineage>
</organism>
<evidence type="ECO:0000313" key="2">
    <source>
        <dbReference type="Proteomes" id="UP000004931"/>
    </source>
</evidence>
<dbReference type="AlphaFoldDB" id="A0Y9J7"/>
<dbReference type="Proteomes" id="UP000004931">
    <property type="component" value="Unassembled WGS sequence"/>
</dbReference>
<name>A0Y9J7_9GAMM</name>